<evidence type="ECO:0000256" key="1">
    <source>
        <dbReference type="ARBA" id="ARBA00023231"/>
    </source>
</evidence>
<dbReference type="SUPFAM" id="SSF53146">
    <property type="entry name" value="Nitrogenase accessory factor-like"/>
    <property type="match status" value="1"/>
</dbReference>
<evidence type="ECO:0000259" key="2">
    <source>
        <dbReference type="Pfam" id="PF02579"/>
    </source>
</evidence>
<dbReference type="Gene3D" id="3.30.420.130">
    <property type="entry name" value="Dinitrogenase iron-molybdenum cofactor biosynthesis domain"/>
    <property type="match status" value="1"/>
</dbReference>
<dbReference type="EMBL" id="QPGA01000086">
    <property type="protein sequence ID" value="RDE48796.1"/>
    <property type="molecule type" value="Genomic_DNA"/>
</dbReference>
<accession>A0A369XIR5</accession>
<dbReference type="InterPro" id="IPR051840">
    <property type="entry name" value="NifX/NifY_domain"/>
</dbReference>
<protein>
    <recommendedName>
        <fullName evidence="2">Dinitrogenase iron-molybdenum cofactor biosynthesis domain-containing protein</fullName>
    </recommendedName>
</protein>
<organism evidence="3 4">
    <name type="scientific">Candidatus Accumulibacter meliphilus</name>
    <dbReference type="NCBI Taxonomy" id="2211374"/>
    <lineage>
        <taxon>Bacteria</taxon>
        <taxon>Pseudomonadati</taxon>
        <taxon>Pseudomonadota</taxon>
        <taxon>Betaproteobacteria</taxon>
        <taxon>Candidatus Accumulibacter</taxon>
    </lineage>
</organism>
<dbReference type="PANTHER" id="PTHR33937:SF2">
    <property type="entry name" value="DINITROGENASE IRON-MOLYBDENUM COFACTOR BIOSYNTHESIS DOMAIN-CONTAINING PROTEIN"/>
    <property type="match status" value="1"/>
</dbReference>
<evidence type="ECO:0000313" key="3">
    <source>
        <dbReference type="EMBL" id="RDE48796.1"/>
    </source>
</evidence>
<dbReference type="PANTHER" id="PTHR33937">
    <property type="entry name" value="IRON-MOLYBDENUM PROTEIN-RELATED-RELATED"/>
    <property type="match status" value="1"/>
</dbReference>
<evidence type="ECO:0000313" key="4">
    <source>
        <dbReference type="Proteomes" id="UP000253831"/>
    </source>
</evidence>
<dbReference type="InterPro" id="IPR003731">
    <property type="entry name" value="Di-Nase_FeMo-co_biosynth"/>
</dbReference>
<reference evidence="3 4" key="1">
    <citation type="submission" date="2018-05" db="EMBL/GenBank/DDBJ databases">
        <title>Integrated omic analyses show evidence that a Ca. Accumulibacter phosphatis strain performs denitrification under micro-aerobic conditions.</title>
        <authorList>
            <person name="Camejo P.Y."/>
            <person name="Katherine M.D."/>
            <person name="Daniel N.R."/>
        </authorList>
    </citation>
    <scope>NUCLEOTIDE SEQUENCE [LARGE SCALE GENOMIC DNA]</scope>
    <source>
        <strain evidence="3">UW-LDO-IC</strain>
    </source>
</reference>
<gene>
    <name evidence="3" type="ORF">DVS81_20140</name>
</gene>
<comment type="caution">
    <text evidence="3">The sequence shown here is derived from an EMBL/GenBank/DDBJ whole genome shotgun (WGS) entry which is preliminary data.</text>
</comment>
<dbReference type="InterPro" id="IPR036105">
    <property type="entry name" value="DiNase_FeMo-co_biosyn_sf"/>
</dbReference>
<dbReference type="Proteomes" id="UP000253831">
    <property type="component" value="Unassembled WGS sequence"/>
</dbReference>
<dbReference type="Pfam" id="PF02579">
    <property type="entry name" value="Nitro_FeMo-Co"/>
    <property type="match status" value="1"/>
</dbReference>
<sequence>MKGQIMQIAVTSQNRKTITEHAGKCRKFWIYDVEKGVLTGKRLVEVSIEQSLHASAGQLAEPLAGINTLITRGMGPGLYERLIQSGILPVVTMEDDPDAAVSAMLSNTLSRLPVARRIDPSCHAHGHFSHTARQSP</sequence>
<name>A0A369XIR5_9PROT</name>
<keyword evidence="1" id="KW-0535">Nitrogen fixation</keyword>
<dbReference type="AlphaFoldDB" id="A0A369XIR5"/>
<feature type="domain" description="Dinitrogenase iron-molybdenum cofactor biosynthesis" evidence="2">
    <location>
        <begin position="16"/>
        <end position="104"/>
    </location>
</feature>
<proteinExistence type="predicted"/>